<organism evidence="1 2">
    <name type="scientific">Pseudomassariella vexata</name>
    <dbReference type="NCBI Taxonomy" id="1141098"/>
    <lineage>
        <taxon>Eukaryota</taxon>
        <taxon>Fungi</taxon>
        <taxon>Dikarya</taxon>
        <taxon>Ascomycota</taxon>
        <taxon>Pezizomycotina</taxon>
        <taxon>Sordariomycetes</taxon>
        <taxon>Xylariomycetidae</taxon>
        <taxon>Amphisphaeriales</taxon>
        <taxon>Pseudomassariaceae</taxon>
        <taxon>Pseudomassariella</taxon>
    </lineage>
</organism>
<protein>
    <submittedName>
        <fullName evidence="1">Uncharacterized protein</fullName>
    </submittedName>
</protein>
<reference evidence="1 2" key="1">
    <citation type="submission" date="2016-07" db="EMBL/GenBank/DDBJ databases">
        <title>Pervasive Adenine N6-methylation of Active Genes in Fungi.</title>
        <authorList>
            <consortium name="DOE Joint Genome Institute"/>
            <person name="Mondo S.J."/>
            <person name="Dannebaum R.O."/>
            <person name="Kuo R.C."/>
            <person name="Labutti K."/>
            <person name="Haridas S."/>
            <person name="Kuo A."/>
            <person name="Salamov A."/>
            <person name="Ahrendt S.R."/>
            <person name="Lipzen A."/>
            <person name="Sullivan W."/>
            <person name="Andreopoulos W.B."/>
            <person name="Clum A."/>
            <person name="Lindquist E."/>
            <person name="Daum C."/>
            <person name="Ramamoorthy G.K."/>
            <person name="Gryganskyi A."/>
            <person name="Culley D."/>
            <person name="Magnuson J.K."/>
            <person name="James T.Y."/>
            <person name="O'Malley M.A."/>
            <person name="Stajich J.E."/>
            <person name="Spatafora J.W."/>
            <person name="Visel A."/>
            <person name="Grigoriev I.V."/>
        </authorList>
    </citation>
    <scope>NUCLEOTIDE SEQUENCE [LARGE SCALE GENOMIC DNA]</scope>
    <source>
        <strain evidence="1 2">CBS 129021</strain>
    </source>
</reference>
<dbReference type="EMBL" id="MCFJ01000013">
    <property type="protein sequence ID" value="ORY59451.1"/>
    <property type="molecule type" value="Genomic_DNA"/>
</dbReference>
<keyword evidence="2" id="KW-1185">Reference proteome</keyword>
<name>A0A1Y2DJQ4_9PEZI</name>
<evidence type="ECO:0000313" key="1">
    <source>
        <dbReference type="EMBL" id="ORY59451.1"/>
    </source>
</evidence>
<dbReference type="GeneID" id="63774909"/>
<accession>A0A1Y2DJQ4</accession>
<dbReference type="InParanoid" id="A0A1Y2DJQ4"/>
<gene>
    <name evidence="1" type="ORF">BCR38DRAFT_412471</name>
</gene>
<comment type="caution">
    <text evidence="1">The sequence shown here is derived from an EMBL/GenBank/DDBJ whole genome shotgun (WGS) entry which is preliminary data.</text>
</comment>
<dbReference type="AlphaFoldDB" id="A0A1Y2DJQ4"/>
<proteinExistence type="predicted"/>
<dbReference type="Proteomes" id="UP000193689">
    <property type="component" value="Unassembled WGS sequence"/>
</dbReference>
<sequence length="285" mass="30869">MEDGPTPTSFSAFKNWLSGVVWNAWSFFVHSKDPRDLHTPGTPYPAACGGQWAFHSTIDNVIVSLEAECVDRYLLAGDRDPSLVAQLNGIARDAVIMPLDGIADLEFGAVTEKRRFAGTEWGYCWANVICDGAKTIFASHRTIFRLHLRQPRLDTRGRPSSLEHANADPSYGCHAFFTRHAARSMVVLKTTITKTYTEAQPKGPSSWLPSVGSTPLRSRVVAEQGGLSACAFWGLPSTLAYHSDTMSSLSCSAMAAVVCSMTWTDRGTELGTPSQPSGSIGLALP</sequence>
<dbReference type="RefSeq" id="XP_040712025.1">
    <property type="nucleotide sequence ID" value="XM_040858697.1"/>
</dbReference>
<evidence type="ECO:0000313" key="2">
    <source>
        <dbReference type="Proteomes" id="UP000193689"/>
    </source>
</evidence>